<name>A0A5C2S361_9APHY</name>
<evidence type="ECO:0000256" key="1">
    <source>
        <dbReference type="SAM" id="MobiDB-lite"/>
    </source>
</evidence>
<organism evidence="2 3">
    <name type="scientific">Lentinus tigrinus ALCF2SS1-6</name>
    <dbReference type="NCBI Taxonomy" id="1328759"/>
    <lineage>
        <taxon>Eukaryota</taxon>
        <taxon>Fungi</taxon>
        <taxon>Dikarya</taxon>
        <taxon>Basidiomycota</taxon>
        <taxon>Agaricomycotina</taxon>
        <taxon>Agaricomycetes</taxon>
        <taxon>Polyporales</taxon>
        <taxon>Polyporaceae</taxon>
        <taxon>Lentinus</taxon>
    </lineage>
</organism>
<dbReference type="OrthoDB" id="2757874at2759"/>
<keyword evidence="3" id="KW-1185">Reference proteome</keyword>
<evidence type="ECO:0000313" key="3">
    <source>
        <dbReference type="Proteomes" id="UP000313359"/>
    </source>
</evidence>
<feature type="region of interest" description="Disordered" evidence="1">
    <location>
        <begin position="230"/>
        <end position="260"/>
    </location>
</feature>
<evidence type="ECO:0000313" key="2">
    <source>
        <dbReference type="EMBL" id="RPD57908.1"/>
    </source>
</evidence>
<accession>A0A5C2S361</accession>
<reference evidence="2" key="1">
    <citation type="journal article" date="2018" name="Genome Biol. Evol.">
        <title>Genomics and development of Lentinus tigrinus, a white-rot wood-decaying mushroom with dimorphic fruiting bodies.</title>
        <authorList>
            <person name="Wu B."/>
            <person name="Xu Z."/>
            <person name="Knudson A."/>
            <person name="Carlson A."/>
            <person name="Chen N."/>
            <person name="Kovaka S."/>
            <person name="LaButti K."/>
            <person name="Lipzen A."/>
            <person name="Pennachio C."/>
            <person name="Riley R."/>
            <person name="Schakwitz W."/>
            <person name="Umezawa K."/>
            <person name="Ohm R.A."/>
            <person name="Grigoriev I.V."/>
            <person name="Nagy L.G."/>
            <person name="Gibbons J."/>
            <person name="Hibbett D."/>
        </authorList>
    </citation>
    <scope>NUCLEOTIDE SEQUENCE [LARGE SCALE GENOMIC DNA]</scope>
    <source>
        <strain evidence="2">ALCF2SS1-6</strain>
    </source>
</reference>
<feature type="region of interest" description="Disordered" evidence="1">
    <location>
        <begin position="73"/>
        <end position="209"/>
    </location>
</feature>
<dbReference type="AlphaFoldDB" id="A0A5C2S361"/>
<proteinExistence type="predicted"/>
<gene>
    <name evidence="2" type="ORF">L227DRAFT_602232</name>
</gene>
<sequence>MFPPVPPLLEKVIDMDLFGWAHDPKVPFIPLVDLWLDLEDHLSSDNIPSPTELWKEQETIGAIIERAMKRRAAAKLSSQAPPAAREDSLPAGHLEGQSPPEKESHAVTSTGHVAMFDYSPTGRRSPVNIHKCEEKARRGPLPSRPRELPPPTREPRRPSAHVGTPPRVSISGGPNSGATRRSRTIGVHNASRGGHKESEAKGGPNRPATFASLFKAVGPVGNRVATWTLRASSSKMEGPRNTDGQDVPESVGSIRPRTRR</sequence>
<dbReference type="EMBL" id="ML122278">
    <property type="protein sequence ID" value="RPD57908.1"/>
    <property type="molecule type" value="Genomic_DNA"/>
</dbReference>
<protein>
    <submittedName>
        <fullName evidence="2">Uncharacterized protein</fullName>
    </submittedName>
</protein>
<dbReference type="Proteomes" id="UP000313359">
    <property type="component" value="Unassembled WGS sequence"/>
</dbReference>